<feature type="coiled-coil region" evidence="2">
    <location>
        <begin position="456"/>
        <end position="483"/>
    </location>
</feature>
<dbReference type="Pfam" id="PF10079">
    <property type="entry name" value="Rossmann-like_BshC"/>
    <property type="match status" value="1"/>
</dbReference>
<evidence type="ECO:0000313" key="6">
    <source>
        <dbReference type="Proteomes" id="UP001164761"/>
    </source>
</evidence>
<dbReference type="RefSeq" id="WP_268004344.1">
    <property type="nucleotide sequence ID" value="NZ_BSUT01000001.1"/>
</dbReference>
<dbReference type="NCBIfam" id="TIGR03998">
    <property type="entry name" value="thiol_BshC"/>
    <property type="match status" value="1"/>
</dbReference>
<dbReference type="HAMAP" id="MF_01867">
    <property type="entry name" value="BshC"/>
    <property type="match status" value="1"/>
</dbReference>
<feature type="domain" description="Bacillithiol biosynthesis BshC C-terminal coiled-coil" evidence="4">
    <location>
        <begin position="388"/>
        <end position="527"/>
    </location>
</feature>
<proteinExistence type="inferred from homology"/>
<comment type="function">
    <text evidence="2">Involved in bacillithiol (BSH) biosynthesis. May catalyze the last step of the pathway, the addition of cysteine to glucosamine malate (GlcN-Mal) to generate BSH.</text>
</comment>
<dbReference type="InterPro" id="IPR011199">
    <property type="entry name" value="Bacillithiol_biosynth_BshC"/>
</dbReference>
<keyword evidence="6" id="KW-1185">Reference proteome</keyword>
<feature type="domain" description="Bacillithiol biosynthesis BshC N-terminal Rossmann-like" evidence="3">
    <location>
        <begin position="1"/>
        <end position="383"/>
    </location>
</feature>
<evidence type="ECO:0000259" key="3">
    <source>
        <dbReference type="Pfam" id="PF10079"/>
    </source>
</evidence>
<protein>
    <recommendedName>
        <fullName evidence="2">Putative cysteine ligase BshC</fullName>
        <ecNumber evidence="2">6.-.-.-</ecNumber>
    </recommendedName>
</protein>
<dbReference type="InterPro" id="IPR055398">
    <property type="entry name" value="Rossmann-like_BshC"/>
</dbReference>
<dbReference type="EMBL" id="CP104067">
    <property type="protein sequence ID" value="WAH40446.1"/>
    <property type="molecule type" value="Genomic_DNA"/>
</dbReference>
<evidence type="ECO:0000259" key="4">
    <source>
        <dbReference type="Pfam" id="PF24850"/>
    </source>
</evidence>
<keyword evidence="1 2" id="KW-0436">Ligase</keyword>
<evidence type="ECO:0000313" key="5">
    <source>
        <dbReference type="EMBL" id="WAH40446.1"/>
    </source>
</evidence>
<name>A0ABY6ZDX6_9BACL</name>
<evidence type="ECO:0000256" key="1">
    <source>
        <dbReference type="ARBA" id="ARBA00022598"/>
    </source>
</evidence>
<dbReference type="EC" id="6.-.-.-" evidence="2"/>
<dbReference type="Proteomes" id="UP001164761">
    <property type="component" value="Chromosome"/>
</dbReference>
<keyword evidence="2" id="KW-0175">Coiled coil</keyword>
<dbReference type="InterPro" id="IPR055399">
    <property type="entry name" value="CC_BshC"/>
</dbReference>
<dbReference type="Pfam" id="PF24850">
    <property type="entry name" value="CC_BshC"/>
    <property type="match status" value="1"/>
</dbReference>
<accession>A0ABY6ZDX6</accession>
<reference evidence="5" key="1">
    <citation type="submission" date="2022-08" db="EMBL/GenBank/DDBJ databases">
        <title>Alicyclobacillus fastidiosus DSM 17978, complete genome.</title>
        <authorList>
            <person name="Wang Q."/>
            <person name="Cai R."/>
            <person name="Wang Z."/>
        </authorList>
    </citation>
    <scope>NUCLEOTIDE SEQUENCE</scope>
    <source>
        <strain evidence="5">DSM 17978</strain>
    </source>
</reference>
<dbReference type="PIRSF" id="PIRSF012535">
    <property type="entry name" value="UCP012535"/>
    <property type="match status" value="1"/>
</dbReference>
<sequence>MKCTIHQAPTGNRLTDTHLFHFDQVAHLYDQQNPTNTDTFRTRAETVSQWFDGAHRQALVDSLLGYGARIGQSSIQVKATKRLLDPTSVAVVTGQQAGLLTGPFYSISKALSAIGLAAQLERELERPVVPIFWVASEDHDFGEVDHAYILGDAHDVRRIKLAHSFDAHQMVYHGALTEEQVTGVLDELRSCLPELPYKSEVLTTLKESFEVGDSLSIWFARLMAKLLATHPIVILDPCLPELRRLVGPVFADTLSSFPALQENLAHAYEEVERSGFQHEVVRDERNSTVFYVVEGRRYVLERRDDGRFVTRGLGTLHSLEQLLDVAATNPERFSSNVLLRPVIQDHLIPTLAYVGGPSELAYHPLSRAVFHVHGRKLPPLVMRQRIRIATPPVARTMAQWGISFEDLTKPCDLVATRALGDLSMALREQVTGLETEFAASIERFARQFSELGPQVADIASRQVEQQKQLVRRLEMKVYRLAERRRSDDVQQLRRIEHWFWTDGHEQERRLSPMNAWAELGRKWFDSLPTWGHYQQPGAYMDVTVD</sequence>
<comment type="similarity">
    <text evidence="2">Belongs to the BshC family.</text>
</comment>
<gene>
    <name evidence="2 5" type="primary">bshC</name>
    <name evidence="5" type="ORF">NZD89_19210</name>
</gene>
<evidence type="ECO:0000256" key="2">
    <source>
        <dbReference type="HAMAP-Rule" id="MF_01867"/>
    </source>
</evidence>
<organism evidence="5 6">
    <name type="scientific">Alicyclobacillus fastidiosus</name>
    <dbReference type="NCBI Taxonomy" id="392011"/>
    <lineage>
        <taxon>Bacteria</taxon>
        <taxon>Bacillati</taxon>
        <taxon>Bacillota</taxon>
        <taxon>Bacilli</taxon>
        <taxon>Bacillales</taxon>
        <taxon>Alicyclobacillaceae</taxon>
        <taxon>Alicyclobacillus</taxon>
    </lineage>
</organism>